<feature type="transmembrane region" description="Helical" evidence="7">
    <location>
        <begin position="7"/>
        <end position="26"/>
    </location>
</feature>
<feature type="transmembrane region" description="Helical" evidence="7">
    <location>
        <begin position="999"/>
        <end position="1023"/>
    </location>
</feature>
<dbReference type="PROSITE" id="PS50156">
    <property type="entry name" value="SSD"/>
    <property type="match status" value="1"/>
</dbReference>
<dbReference type="EMBL" id="QKWW01000024">
    <property type="protein sequence ID" value="PZT55946.1"/>
    <property type="molecule type" value="Genomic_DNA"/>
</dbReference>
<comment type="subcellular location">
    <subcellularLocation>
        <location evidence="1">Cell membrane</location>
        <topology evidence="1">Multi-pass membrane protein</topology>
    </subcellularLocation>
</comment>
<gene>
    <name evidence="9" type="ORF">DN757_09190</name>
</gene>
<feature type="domain" description="SSD" evidence="8">
    <location>
        <begin position="901"/>
        <end position="1029"/>
    </location>
</feature>
<proteinExistence type="inferred from homology"/>
<comment type="similarity">
    <text evidence="2">Belongs to the resistance-nodulation-cell division (RND) (TC 2.A.6) family. MmpL subfamily.</text>
</comment>
<evidence type="ECO:0000259" key="8">
    <source>
        <dbReference type="PROSITE" id="PS50156"/>
    </source>
</evidence>
<dbReference type="Gene3D" id="1.20.1640.10">
    <property type="entry name" value="Multidrug efflux transporter AcrB transmembrane domain"/>
    <property type="match status" value="2"/>
</dbReference>
<protein>
    <submittedName>
        <fullName evidence="9">MMPL family transporter</fullName>
    </submittedName>
</protein>
<reference evidence="9 10" key="1">
    <citation type="submission" date="2018-06" db="EMBL/GenBank/DDBJ databases">
        <title>Isolation of heavy metals resistant Paenibacillus silvae NC2 from Gold-Copper mine in ZiJin, China.</title>
        <authorList>
            <person name="Xu J."/>
            <person name="Mazhar H.S."/>
            <person name="Rensing C."/>
        </authorList>
    </citation>
    <scope>NUCLEOTIDE SEQUENCE [LARGE SCALE GENOMIC DNA]</scope>
    <source>
        <strain evidence="9 10">NC2</strain>
    </source>
</reference>
<name>A0A2W6PCY2_9BACL</name>
<feature type="transmembrane region" description="Helical" evidence="7">
    <location>
        <begin position="928"/>
        <end position="952"/>
    </location>
</feature>
<dbReference type="GO" id="GO:0005886">
    <property type="term" value="C:plasma membrane"/>
    <property type="evidence" value="ECO:0007669"/>
    <property type="project" value="UniProtKB-SubCell"/>
</dbReference>
<evidence type="ECO:0000256" key="6">
    <source>
        <dbReference type="ARBA" id="ARBA00023136"/>
    </source>
</evidence>
<evidence type="ECO:0000313" key="10">
    <source>
        <dbReference type="Proteomes" id="UP000249204"/>
    </source>
</evidence>
<dbReference type="NCBIfam" id="TIGR03057">
    <property type="entry name" value="xxxLxxG_by_4"/>
    <property type="match status" value="2"/>
</dbReference>
<evidence type="ECO:0000256" key="5">
    <source>
        <dbReference type="ARBA" id="ARBA00022989"/>
    </source>
</evidence>
<dbReference type="Gene3D" id="1.10.287.950">
    <property type="entry name" value="Methyl-accepting chemotaxis protein"/>
    <property type="match status" value="1"/>
</dbReference>
<evidence type="ECO:0000256" key="7">
    <source>
        <dbReference type="SAM" id="Phobius"/>
    </source>
</evidence>
<feature type="transmembrane region" description="Helical" evidence="7">
    <location>
        <begin position="973"/>
        <end position="993"/>
    </location>
</feature>
<dbReference type="RefSeq" id="WP_111269952.1">
    <property type="nucleotide sequence ID" value="NZ_QKWW01000024.1"/>
</dbReference>
<dbReference type="SUPFAM" id="SSF82866">
    <property type="entry name" value="Multidrug efflux transporter AcrB transmembrane domain"/>
    <property type="match status" value="2"/>
</dbReference>
<evidence type="ECO:0000256" key="2">
    <source>
        <dbReference type="ARBA" id="ARBA00010157"/>
    </source>
</evidence>
<dbReference type="InterPro" id="IPR011049">
    <property type="entry name" value="Serralysin-like_metalloprot_C"/>
</dbReference>
<dbReference type="SUPFAM" id="SSF101967">
    <property type="entry name" value="Adhesin YadA, collagen-binding domain"/>
    <property type="match status" value="1"/>
</dbReference>
<sequence>MRAILKGRWWIMGLWIAAAAVLMFTAPNMSELIREKGQFSVPEGYSSTNAAAILEEAAAQKGEQKGTAIALVFHNPDGLGAAGKQEAEKAIKQLEADKQKLGIVSIVEPFSQPELADKMISGDGKTILTSLSIEMGDRTVKEMSQELNEAMKSVQVEHYFTGKNLIDEDTIESSQEGLKKSEYITVVFILLILFIVFRSFVAPFVPLLTVGISYIVSQQIVAFLVDRVDFPISTFTQIFMVAVMFGIGTDYCILLISRFKEELAHHENTWDAIIATYRTAGKTVFFSALAVLVGFVAIGFAQFMLYRSAVAVAVGIAVMMLALVTIVPFFMAVLGRKLFWPSKGSLEHPESGIYGAAGKFSLKRPWAALLIVAAVTVPLLITYNGKLSFNSLDEIGDKYDSVKAFNIISDSFGPGESLPGQIVIQNDEPMDNVKYMAVAEKISREVEKVPGVAGVRSVTRPTGDEIKDFEVTQQVGTLSDGLGEGKTGLDKISDGLSKASNELSKNEPQLKEAANGAGELTKGTSQLQSGITQLSDGLKRIEKGIRDGSSGAGDLKAGLQQAKSSAEQLAKANDQLLQAYRQAGAGVAALGDGTKELEQQLTGVSTALTSLTQSFAALEERYPELLQDADYQRIKGTIGQTGTGTAQLAQGLSQIQTNLSAAAAGINQANEGFASAAAGQKALADGLGQIVAGIGQLESGLKQAADGQGKVIKEIPSIQNGLGQLQGGQEKIQQGFSDLSGQLTQLTDGLNQSVDGIKKVSGGLDSAQDYLTELQNSPDSDLAGWYVPAEALDNKDFQKVFDTYLSKDRKTMTLDVIFAENPYGTEAIDRVPDIEAAVQRAVQGSALEKADVAIGGVTSTFADLQSISNKDYIRTVMLMLAGTFIILVILLRSVIMPIYLIISLLLAYFTSMALTEVVFVNIMGYAGISWVTPFFGFVMLIALGVDYSIFLMDRFNENKGMRAQDAILHAMKNMGTVILSAAVILSGTFAAMYPSGVLSMMQIATVVLSGLILYSLLFLPFFVPVMVKMFGRANWWPFPNKEQADSADSNHSVGM</sequence>
<keyword evidence="3" id="KW-1003">Cell membrane</keyword>
<dbReference type="PANTHER" id="PTHR33406:SF6">
    <property type="entry name" value="MEMBRANE PROTEIN YDGH-RELATED"/>
    <property type="match status" value="1"/>
</dbReference>
<feature type="transmembrane region" description="Helical" evidence="7">
    <location>
        <begin position="872"/>
        <end position="891"/>
    </location>
</feature>
<dbReference type="InterPro" id="IPR050545">
    <property type="entry name" value="Mycobact_MmpL"/>
</dbReference>
<feature type="transmembrane region" description="Helical" evidence="7">
    <location>
        <begin position="898"/>
        <end position="922"/>
    </location>
</feature>
<keyword evidence="5 7" id="KW-1133">Transmembrane helix</keyword>
<dbReference type="Proteomes" id="UP000249204">
    <property type="component" value="Unassembled WGS sequence"/>
</dbReference>
<accession>A0A2W6PCY2</accession>
<feature type="transmembrane region" description="Helical" evidence="7">
    <location>
        <begin position="284"/>
        <end position="305"/>
    </location>
</feature>
<evidence type="ECO:0000256" key="1">
    <source>
        <dbReference type="ARBA" id="ARBA00004651"/>
    </source>
</evidence>
<dbReference type="InterPro" id="IPR004869">
    <property type="entry name" value="MMPL_dom"/>
</dbReference>
<feature type="transmembrane region" description="Helical" evidence="7">
    <location>
        <begin position="366"/>
        <end position="383"/>
    </location>
</feature>
<organism evidence="9 10">
    <name type="scientific">Paenibacillus silvae</name>
    <dbReference type="NCBI Taxonomy" id="1325358"/>
    <lineage>
        <taxon>Bacteria</taxon>
        <taxon>Bacillati</taxon>
        <taxon>Bacillota</taxon>
        <taxon>Bacilli</taxon>
        <taxon>Bacillales</taxon>
        <taxon>Paenibacillaceae</taxon>
        <taxon>Paenibacillus</taxon>
    </lineage>
</organism>
<feature type="transmembrane region" description="Helical" evidence="7">
    <location>
        <begin position="311"/>
        <end position="334"/>
    </location>
</feature>
<feature type="transmembrane region" description="Helical" evidence="7">
    <location>
        <begin position="183"/>
        <end position="216"/>
    </location>
</feature>
<keyword evidence="4 7" id="KW-0812">Transmembrane</keyword>
<dbReference type="PANTHER" id="PTHR33406">
    <property type="entry name" value="MEMBRANE PROTEIN MJ1562-RELATED"/>
    <property type="match status" value="1"/>
</dbReference>
<dbReference type="InterPro" id="IPR000731">
    <property type="entry name" value="SSD"/>
</dbReference>
<keyword evidence="6 7" id="KW-0472">Membrane</keyword>
<dbReference type="InterPro" id="IPR023908">
    <property type="entry name" value="xxxLxxG_rpt"/>
</dbReference>
<evidence type="ECO:0000313" key="9">
    <source>
        <dbReference type="EMBL" id="PZT55946.1"/>
    </source>
</evidence>
<dbReference type="AlphaFoldDB" id="A0A2W6PCY2"/>
<comment type="caution">
    <text evidence="9">The sequence shown here is derived from an EMBL/GenBank/DDBJ whole genome shotgun (WGS) entry which is preliminary data.</text>
</comment>
<evidence type="ECO:0000256" key="3">
    <source>
        <dbReference type="ARBA" id="ARBA00022475"/>
    </source>
</evidence>
<evidence type="ECO:0000256" key="4">
    <source>
        <dbReference type="ARBA" id="ARBA00022692"/>
    </source>
</evidence>
<dbReference type="Pfam" id="PF03176">
    <property type="entry name" value="MMPL"/>
    <property type="match status" value="2"/>
</dbReference>
<feature type="transmembrane region" description="Helical" evidence="7">
    <location>
        <begin position="236"/>
        <end position="256"/>
    </location>
</feature>